<gene>
    <name evidence="1" type="ORF">METZ01_LOCUS396387</name>
</gene>
<reference evidence="1" key="1">
    <citation type="submission" date="2018-05" db="EMBL/GenBank/DDBJ databases">
        <authorList>
            <person name="Lanie J.A."/>
            <person name="Ng W.-L."/>
            <person name="Kazmierczak K.M."/>
            <person name="Andrzejewski T.M."/>
            <person name="Davidsen T.M."/>
            <person name="Wayne K.J."/>
            <person name="Tettelin H."/>
            <person name="Glass J.I."/>
            <person name="Rusch D."/>
            <person name="Podicherti R."/>
            <person name="Tsui H.-C.T."/>
            <person name="Winkler M.E."/>
        </authorList>
    </citation>
    <scope>NUCLEOTIDE SEQUENCE</scope>
</reference>
<dbReference type="EMBL" id="UINC01150472">
    <property type="protein sequence ID" value="SVD43533.1"/>
    <property type="molecule type" value="Genomic_DNA"/>
</dbReference>
<protein>
    <submittedName>
        <fullName evidence="1">Uncharacterized protein</fullName>
    </submittedName>
</protein>
<feature type="non-terminal residue" evidence="1">
    <location>
        <position position="1"/>
    </location>
</feature>
<proteinExistence type="predicted"/>
<name>A0A382VAL6_9ZZZZ</name>
<accession>A0A382VAL6</accession>
<sequence>SIHTYTPNHYQLFKDIKDLNFMKF</sequence>
<dbReference type="AlphaFoldDB" id="A0A382VAL6"/>
<organism evidence="1">
    <name type="scientific">marine metagenome</name>
    <dbReference type="NCBI Taxonomy" id="408172"/>
    <lineage>
        <taxon>unclassified sequences</taxon>
        <taxon>metagenomes</taxon>
        <taxon>ecological metagenomes</taxon>
    </lineage>
</organism>
<evidence type="ECO:0000313" key="1">
    <source>
        <dbReference type="EMBL" id="SVD43533.1"/>
    </source>
</evidence>